<evidence type="ECO:0000256" key="4">
    <source>
        <dbReference type="ARBA" id="ARBA00022741"/>
    </source>
</evidence>
<dbReference type="CDD" id="cd00984">
    <property type="entry name" value="DnaB_C"/>
    <property type="match status" value="1"/>
</dbReference>
<keyword evidence="2 12" id="KW-0639">Primosome</keyword>
<organism evidence="14 15">
    <name type="scientific">Mycoplasma capricolum subsp. capricolum 14232</name>
    <dbReference type="NCBI Taxonomy" id="1188238"/>
    <lineage>
        <taxon>Bacteria</taxon>
        <taxon>Bacillati</taxon>
        <taxon>Mycoplasmatota</taxon>
        <taxon>Mollicutes</taxon>
        <taxon>Mycoplasmataceae</taxon>
        <taxon>Mycoplasma</taxon>
    </lineage>
</organism>
<dbReference type="Pfam" id="PF00772">
    <property type="entry name" value="DnaB"/>
    <property type="match status" value="1"/>
</dbReference>
<feature type="domain" description="SF4 helicase" evidence="13">
    <location>
        <begin position="176"/>
        <end position="442"/>
    </location>
</feature>
<keyword evidence="8 12" id="KW-0238">DNA-binding</keyword>
<evidence type="ECO:0000256" key="7">
    <source>
        <dbReference type="ARBA" id="ARBA00022840"/>
    </source>
</evidence>
<proteinExistence type="inferred from homology"/>
<dbReference type="InterPro" id="IPR007693">
    <property type="entry name" value="DNA_helicase_DnaB-like_N"/>
</dbReference>
<accession>A0A084ERQ3</accession>
<evidence type="ECO:0000259" key="13">
    <source>
        <dbReference type="PROSITE" id="PS51199"/>
    </source>
</evidence>
<evidence type="ECO:0000256" key="6">
    <source>
        <dbReference type="ARBA" id="ARBA00022806"/>
    </source>
</evidence>
<keyword evidence="9" id="KW-0413">Isomerase</keyword>
<dbReference type="Pfam" id="PF03796">
    <property type="entry name" value="DnaB_C"/>
    <property type="match status" value="1"/>
</dbReference>
<dbReference type="InterPro" id="IPR007692">
    <property type="entry name" value="DNA_helicase_DnaB"/>
</dbReference>
<dbReference type="SUPFAM" id="SSF52540">
    <property type="entry name" value="P-loop containing nucleoside triphosphate hydrolases"/>
    <property type="match status" value="1"/>
</dbReference>
<dbReference type="GO" id="GO:0005829">
    <property type="term" value="C:cytosol"/>
    <property type="evidence" value="ECO:0007669"/>
    <property type="project" value="TreeGrafter"/>
</dbReference>
<dbReference type="GO" id="GO:0043139">
    <property type="term" value="F:5'-3' DNA helicase activity"/>
    <property type="evidence" value="ECO:0007669"/>
    <property type="project" value="UniProtKB-EC"/>
</dbReference>
<dbReference type="GO" id="GO:0016887">
    <property type="term" value="F:ATP hydrolysis activity"/>
    <property type="evidence" value="ECO:0007669"/>
    <property type="project" value="RHEA"/>
</dbReference>
<dbReference type="PROSITE" id="PS51199">
    <property type="entry name" value="SF4_HELICASE"/>
    <property type="match status" value="1"/>
</dbReference>
<dbReference type="Gene3D" id="1.10.860.10">
    <property type="entry name" value="DNAb Helicase, Chain A"/>
    <property type="match status" value="1"/>
</dbReference>
<name>A0A084ERQ3_MYCCA</name>
<keyword evidence="3 12" id="KW-0235">DNA replication</keyword>
<dbReference type="AlphaFoldDB" id="A0A084ERQ3"/>
<dbReference type="PANTHER" id="PTHR30153:SF2">
    <property type="entry name" value="REPLICATIVE DNA HELICASE"/>
    <property type="match status" value="1"/>
</dbReference>
<evidence type="ECO:0000256" key="9">
    <source>
        <dbReference type="ARBA" id="ARBA00023235"/>
    </source>
</evidence>
<evidence type="ECO:0000313" key="15">
    <source>
        <dbReference type="Proteomes" id="UP000028533"/>
    </source>
</evidence>
<gene>
    <name evidence="14" type="primary">dnaC-1</name>
    <name evidence="14" type="ORF">MCAPa_2250</name>
</gene>
<comment type="function">
    <text evidence="12">The main replicative DNA helicase, it participates in initiation and elongation during chromosome replication. Travels ahead of the DNA replisome, separating dsDNA into templates for DNA synthesis. A processive ATP-dependent 5'-3' DNA helicase it has DNA-dependent ATPase activity.</text>
</comment>
<dbReference type="InterPro" id="IPR016136">
    <property type="entry name" value="DNA_helicase_N/primase_C"/>
</dbReference>
<comment type="catalytic activity">
    <reaction evidence="10 12">
        <text>ATP + H2O = ADP + phosphate + H(+)</text>
        <dbReference type="Rhea" id="RHEA:13065"/>
        <dbReference type="ChEBI" id="CHEBI:15377"/>
        <dbReference type="ChEBI" id="CHEBI:15378"/>
        <dbReference type="ChEBI" id="CHEBI:30616"/>
        <dbReference type="ChEBI" id="CHEBI:43474"/>
        <dbReference type="ChEBI" id="CHEBI:456216"/>
        <dbReference type="EC" id="5.6.2.3"/>
    </reaction>
</comment>
<keyword evidence="5 12" id="KW-0378">Hydrolase</keyword>
<dbReference type="PANTHER" id="PTHR30153">
    <property type="entry name" value="REPLICATIVE DNA HELICASE DNAB"/>
    <property type="match status" value="1"/>
</dbReference>
<dbReference type="InterPro" id="IPR007694">
    <property type="entry name" value="DNA_helicase_DnaB-like_C"/>
</dbReference>
<dbReference type="GO" id="GO:0006269">
    <property type="term" value="P:DNA replication, synthesis of primer"/>
    <property type="evidence" value="ECO:0007669"/>
    <property type="project" value="UniProtKB-UniRule"/>
</dbReference>
<dbReference type="GO" id="GO:0005524">
    <property type="term" value="F:ATP binding"/>
    <property type="evidence" value="ECO:0007669"/>
    <property type="project" value="UniProtKB-UniRule"/>
</dbReference>
<dbReference type="Proteomes" id="UP000028533">
    <property type="component" value="Unassembled WGS sequence"/>
</dbReference>
<dbReference type="InterPro" id="IPR036185">
    <property type="entry name" value="DNA_heli_DnaB-like_N_sf"/>
</dbReference>
<dbReference type="Gene3D" id="3.40.50.300">
    <property type="entry name" value="P-loop containing nucleotide triphosphate hydrolases"/>
    <property type="match status" value="1"/>
</dbReference>
<dbReference type="EMBL" id="JFDO01000004">
    <property type="protein sequence ID" value="KEZ20645.1"/>
    <property type="molecule type" value="Genomic_DNA"/>
</dbReference>
<evidence type="ECO:0000256" key="5">
    <source>
        <dbReference type="ARBA" id="ARBA00022801"/>
    </source>
</evidence>
<dbReference type="GO" id="GO:1990077">
    <property type="term" value="C:primosome complex"/>
    <property type="evidence" value="ECO:0007669"/>
    <property type="project" value="UniProtKB-UniRule"/>
</dbReference>
<dbReference type="SUPFAM" id="SSF48024">
    <property type="entry name" value="N-terminal domain of DnaB helicase"/>
    <property type="match status" value="1"/>
</dbReference>
<dbReference type="EC" id="5.6.2.3" evidence="11 12"/>
<comment type="caution">
    <text evidence="14">The sequence shown here is derived from an EMBL/GenBank/DDBJ whole genome shotgun (WGS) entry which is preliminary data.</text>
</comment>
<reference evidence="14 15" key="1">
    <citation type="submission" date="2014-02" db="EMBL/GenBank/DDBJ databases">
        <title>Genome sequence of Mycoplasma capricolum subsp. capricolum strain 14232.</title>
        <authorList>
            <person name="Sirand-Pugnet P."/>
            <person name="Breton M."/>
            <person name="Dordet-Frisoni E."/>
            <person name="Baranowski E."/>
            <person name="Barre A."/>
            <person name="Couture C."/>
            <person name="Dupuy V."/>
            <person name="Gaurivaud P."/>
            <person name="Jacob D."/>
            <person name="Lemaitre C."/>
            <person name="Manso-Silvan L."/>
            <person name="Nikolski M."/>
            <person name="Nouvel L.-X."/>
            <person name="Poumarat F."/>
            <person name="Tardy F."/>
            <person name="Thebault P."/>
            <person name="Theil S."/>
            <person name="Citti C."/>
            <person name="Thiaucourt F."/>
            <person name="Blanchard A."/>
        </authorList>
    </citation>
    <scope>NUCLEOTIDE SEQUENCE [LARGE SCALE GENOMIC DNA]</scope>
    <source>
        <strain evidence="14 15">14232</strain>
    </source>
</reference>
<keyword evidence="6 12" id="KW-0347">Helicase</keyword>
<evidence type="ECO:0000256" key="11">
    <source>
        <dbReference type="NCBIfam" id="TIGR00665"/>
    </source>
</evidence>
<evidence type="ECO:0000256" key="2">
    <source>
        <dbReference type="ARBA" id="ARBA00022515"/>
    </source>
</evidence>
<dbReference type="NCBIfam" id="TIGR00665">
    <property type="entry name" value="DnaB"/>
    <property type="match status" value="1"/>
</dbReference>
<evidence type="ECO:0000313" key="14">
    <source>
        <dbReference type="EMBL" id="KEZ20645.1"/>
    </source>
</evidence>
<protein>
    <recommendedName>
        <fullName evidence="11 12">Replicative DNA helicase</fullName>
        <ecNumber evidence="11 12">5.6.2.3</ecNumber>
    </recommendedName>
</protein>
<evidence type="ECO:0000256" key="1">
    <source>
        <dbReference type="ARBA" id="ARBA00008428"/>
    </source>
</evidence>
<comment type="similarity">
    <text evidence="1 12">Belongs to the helicase family. DnaB subfamily.</text>
</comment>
<dbReference type="RefSeq" id="WP_036431353.1">
    <property type="nucleotide sequence ID" value="NZ_JFDO01000004.1"/>
</dbReference>
<evidence type="ECO:0000256" key="3">
    <source>
        <dbReference type="ARBA" id="ARBA00022705"/>
    </source>
</evidence>
<keyword evidence="4 12" id="KW-0547">Nucleotide-binding</keyword>
<evidence type="ECO:0000256" key="8">
    <source>
        <dbReference type="ARBA" id="ARBA00023125"/>
    </source>
</evidence>
<sequence length="442" mass="50385">MKKELSIIELLYAERFVLGVAMSFSNALADIISVLKVDDFSIPANKYIYQAIIDLNNKNKSISPISVINRLEAINKLDRVGGDVVVYEIAAENYTDQGLEEYIDIIHKAGVIRKLDIVIKELEIKRNNSNTDVDELLKVAQTKLLDIDLSIKRFEIEAIGDVAKRVVEKIKELEMKAEIISGVPTGYNYLDLITSGWQESDFIILAARPSVGKTAFSLNLAFNAAMKKYPVAFFSLEMPAEQLTQRLFTRLTSIDSTNLRTGKGLSKLNWERIQATKEKLEDIPIYIDATPGISTQEIRSKLYKMKRDHDIKLCVIDYLQLIVGSQNKDRQNEVSEISRQLKQIARETSIPIICLSQLSRRAETREDKRPMLSDLRDSGAIEQDADIVAFLYRDDYYKKDQSDNQSNLEKEKTELILAKHRNGATGTVFLRFIKDFGVFRDW</sequence>
<dbReference type="InterPro" id="IPR027417">
    <property type="entry name" value="P-loop_NTPase"/>
</dbReference>
<evidence type="ECO:0000256" key="12">
    <source>
        <dbReference type="RuleBase" id="RU362085"/>
    </source>
</evidence>
<dbReference type="GO" id="GO:0003677">
    <property type="term" value="F:DNA binding"/>
    <property type="evidence" value="ECO:0007669"/>
    <property type="project" value="UniProtKB-UniRule"/>
</dbReference>
<keyword evidence="7 12" id="KW-0067">ATP-binding</keyword>
<evidence type="ECO:0000256" key="10">
    <source>
        <dbReference type="ARBA" id="ARBA00048954"/>
    </source>
</evidence>